<comment type="caution">
    <text evidence="3">The sequence shown here is derived from an EMBL/GenBank/DDBJ whole genome shotgun (WGS) entry which is preliminary data.</text>
</comment>
<keyword evidence="1" id="KW-0175">Coiled coil</keyword>
<keyword evidence="4" id="KW-1185">Reference proteome</keyword>
<dbReference type="RefSeq" id="WP_138643714.1">
    <property type="nucleotide sequence ID" value="NZ_VCKW01000013.1"/>
</dbReference>
<evidence type="ECO:0000256" key="2">
    <source>
        <dbReference type="SAM" id="MobiDB-lite"/>
    </source>
</evidence>
<feature type="region of interest" description="Disordered" evidence="2">
    <location>
        <begin position="291"/>
        <end position="316"/>
    </location>
</feature>
<proteinExistence type="predicted"/>
<reference evidence="3 4" key="1">
    <citation type="submission" date="2019-05" db="EMBL/GenBank/DDBJ databases">
        <title>Draft genome sequence of Actinomadura sp. 14C53.</title>
        <authorList>
            <person name="Saricaoglu S."/>
            <person name="Isik K."/>
        </authorList>
    </citation>
    <scope>NUCLEOTIDE SEQUENCE [LARGE SCALE GENOMIC DNA]</scope>
    <source>
        <strain evidence="3 4">14C53</strain>
    </source>
</reference>
<dbReference type="EMBL" id="VCKW01000013">
    <property type="protein sequence ID" value="TMR06551.1"/>
    <property type="molecule type" value="Genomic_DNA"/>
</dbReference>
<name>A0A5C4JI22_9ACTN</name>
<evidence type="ECO:0000313" key="4">
    <source>
        <dbReference type="Proteomes" id="UP000309174"/>
    </source>
</evidence>
<feature type="coiled-coil region" evidence="1">
    <location>
        <begin position="217"/>
        <end position="244"/>
    </location>
</feature>
<evidence type="ECO:0000313" key="3">
    <source>
        <dbReference type="EMBL" id="TMR06551.1"/>
    </source>
</evidence>
<protein>
    <submittedName>
        <fullName evidence="3">Uncharacterized protein</fullName>
    </submittedName>
</protein>
<dbReference type="AlphaFoldDB" id="A0A5C4JI22"/>
<accession>A0A5C4JI22</accession>
<dbReference type="Proteomes" id="UP000309174">
    <property type="component" value="Unassembled WGS sequence"/>
</dbReference>
<feature type="region of interest" description="Disordered" evidence="2">
    <location>
        <begin position="1"/>
        <end position="20"/>
    </location>
</feature>
<sequence>MATVHGTATTPNTPGVLGESEKWNGVLGVSKGEGQAGVAGVNESGGNGLYGRGTGNGVWGHGFSGPNSVGVVGVSDHNDGVRGISSTVGKSGVAGFHMGERGQGLWGQSDKGTGVIGLSKTGVAVHGQSEASEGVRGESRNPHHGGVVGFSFAAGGHGVFGACDEGTGVIAVTKKGNALFAKADQGKAGHFQGDVEVTGRILNSDLQARVSQAISEATSAAQKVAGLQQKIADMQNQLDTAISNLTARVTQVQLNVTGLTAYSHSHTREDSALDAEMAVIAADKVNPAPSSLSTIDMDGQSLSYPEPPPVDVFSTE</sequence>
<feature type="compositionally biased region" description="Polar residues" evidence="2">
    <location>
        <begin position="1"/>
        <end position="13"/>
    </location>
</feature>
<evidence type="ECO:0000256" key="1">
    <source>
        <dbReference type="SAM" id="Coils"/>
    </source>
</evidence>
<gene>
    <name evidence="3" type="ORF">ETD83_04255</name>
</gene>
<organism evidence="3 4">
    <name type="scientific">Actinomadura soli</name>
    <dbReference type="NCBI Taxonomy" id="2508997"/>
    <lineage>
        <taxon>Bacteria</taxon>
        <taxon>Bacillati</taxon>
        <taxon>Actinomycetota</taxon>
        <taxon>Actinomycetes</taxon>
        <taxon>Streptosporangiales</taxon>
        <taxon>Thermomonosporaceae</taxon>
        <taxon>Actinomadura</taxon>
    </lineage>
</organism>